<accession>A0A1M5SGF6</accession>
<dbReference type="OrthoDB" id="5337216at2"/>
<reference evidence="2" key="1">
    <citation type="submission" date="2016-11" db="EMBL/GenBank/DDBJ databases">
        <authorList>
            <person name="Varghese N."/>
            <person name="Submissions S."/>
        </authorList>
    </citation>
    <scope>NUCLEOTIDE SEQUENCE [LARGE SCALE GENOMIC DNA]</scope>
    <source>
        <strain evidence="2">DSM 15285</strain>
    </source>
</reference>
<evidence type="ECO:0000313" key="1">
    <source>
        <dbReference type="EMBL" id="SHH36973.1"/>
    </source>
</evidence>
<gene>
    <name evidence="1" type="ORF">SAMN02744040_01741</name>
</gene>
<dbReference type="RefSeq" id="WP_072725599.1">
    <property type="nucleotide sequence ID" value="NZ_FQXH01000019.1"/>
</dbReference>
<evidence type="ECO:0000313" key="2">
    <source>
        <dbReference type="Proteomes" id="UP000242520"/>
    </source>
</evidence>
<dbReference type="AlphaFoldDB" id="A0A1M5SGF6"/>
<sequence>MNNHVQILFNNYKGKNDSFIYYLHEKNIFNENSFIEYCKAIIKITEENFKRYNHKNIDRKISKMINYTYGYILKSFINHLNKNDLYKMSNYPVKNLYGYISILDTVINAYFAGKKLDISIDELLEDMRSDIAKIHNKYQKI</sequence>
<dbReference type="Proteomes" id="UP000242520">
    <property type="component" value="Unassembled WGS sequence"/>
</dbReference>
<name>A0A1M5SGF6_9FIRM</name>
<organism evidence="1 2">
    <name type="scientific">Tepidibacter thalassicus DSM 15285</name>
    <dbReference type="NCBI Taxonomy" id="1123350"/>
    <lineage>
        <taxon>Bacteria</taxon>
        <taxon>Bacillati</taxon>
        <taxon>Bacillota</taxon>
        <taxon>Clostridia</taxon>
        <taxon>Peptostreptococcales</taxon>
        <taxon>Peptostreptococcaceae</taxon>
        <taxon>Tepidibacter</taxon>
    </lineage>
</organism>
<keyword evidence="2" id="KW-1185">Reference proteome</keyword>
<dbReference type="EMBL" id="FQXH01000019">
    <property type="protein sequence ID" value="SHH36973.1"/>
    <property type="molecule type" value="Genomic_DNA"/>
</dbReference>
<proteinExistence type="predicted"/>
<protein>
    <submittedName>
        <fullName evidence="1">Immunity protein 41</fullName>
    </submittedName>
</protein>